<evidence type="ECO:0008006" key="3">
    <source>
        <dbReference type="Google" id="ProtNLM"/>
    </source>
</evidence>
<dbReference type="EMBL" id="CP062983">
    <property type="protein sequence ID" value="QPC83663.1"/>
    <property type="molecule type" value="Genomic_DNA"/>
</dbReference>
<proteinExistence type="predicted"/>
<gene>
    <name evidence="1" type="ORF">G4Y79_04580</name>
</gene>
<dbReference type="InterPro" id="IPR029060">
    <property type="entry name" value="PIN-like_dom_sf"/>
</dbReference>
<protein>
    <recommendedName>
        <fullName evidence="3">PIN domain-containing protein</fullName>
    </recommendedName>
</protein>
<sequence length="147" mass="16932">MDTVALVSYYHEIFDDLSRISAKGMRIIADAVDYGGNDGTLLIIPSVVFLEIFDNWCRVEKSEDELRAQIFSDIFIPLRDLTNVEIREIDLELLHKFLELDDMKINLENRDRIILATALILEADLITTDSKIKDFVSHYGLNTRIIN</sequence>
<dbReference type="AlphaFoldDB" id="A0A7S8EBE6"/>
<reference evidence="1 2" key="1">
    <citation type="submission" date="2020-02" db="EMBL/GenBank/DDBJ databases">
        <authorList>
            <person name="Zheng R.K."/>
            <person name="Sun C.M."/>
        </authorList>
    </citation>
    <scope>NUCLEOTIDE SEQUENCE [LARGE SCALE GENOMIC DNA]</scope>
    <source>
        <strain evidence="2">rifampicinis</strain>
    </source>
</reference>
<dbReference type="Proteomes" id="UP000594468">
    <property type="component" value="Chromosome"/>
</dbReference>
<accession>A0A7S8EBE6</accession>
<dbReference type="SUPFAM" id="SSF88723">
    <property type="entry name" value="PIN domain-like"/>
    <property type="match status" value="1"/>
</dbReference>
<evidence type="ECO:0000313" key="1">
    <source>
        <dbReference type="EMBL" id="QPC83663.1"/>
    </source>
</evidence>
<organism evidence="1 2">
    <name type="scientific">Phototrophicus methaneseepsis</name>
    <dbReference type="NCBI Taxonomy" id="2710758"/>
    <lineage>
        <taxon>Bacteria</taxon>
        <taxon>Bacillati</taxon>
        <taxon>Chloroflexota</taxon>
        <taxon>Candidatus Thermofontia</taxon>
        <taxon>Phototrophicales</taxon>
        <taxon>Phototrophicaceae</taxon>
        <taxon>Phototrophicus</taxon>
    </lineage>
</organism>
<dbReference type="KEGG" id="pmet:G4Y79_04580"/>
<name>A0A7S8EBE6_9CHLR</name>
<dbReference type="RefSeq" id="WP_195171727.1">
    <property type="nucleotide sequence ID" value="NZ_CP062983.1"/>
</dbReference>
<dbReference type="Gene3D" id="3.40.50.1010">
    <property type="entry name" value="5'-nuclease"/>
    <property type="match status" value="1"/>
</dbReference>
<evidence type="ECO:0000313" key="2">
    <source>
        <dbReference type="Proteomes" id="UP000594468"/>
    </source>
</evidence>
<keyword evidence="2" id="KW-1185">Reference proteome</keyword>